<feature type="non-terminal residue" evidence="1">
    <location>
        <position position="1"/>
    </location>
</feature>
<evidence type="ECO:0000313" key="2">
    <source>
        <dbReference type="Proteomes" id="UP001529510"/>
    </source>
</evidence>
<proteinExistence type="predicted"/>
<dbReference type="EMBL" id="JAMKFB020000011">
    <property type="protein sequence ID" value="KAL0180846.1"/>
    <property type="molecule type" value="Genomic_DNA"/>
</dbReference>
<dbReference type="Proteomes" id="UP001529510">
    <property type="component" value="Unassembled WGS sequence"/>
</dbReference>
<feature type="non-terminal residue" evidence="1">
    <location>
        <position position="60"/>
    </location>
</feature>
<dbReference type="AlphaFoldDB" id="A0ABD0Q502"/>
<organism evidence="1 2">
    <name type="scientific">Cirrhinus mrigala</name>
    <name type="common">Mrigala</name>
    <dbReference type="NCBI Taxonomy" id="683832"/>
    <lineage>
        <taxon>Eukaryota</taxon>
        <taxon>Metazoa</taxon>
        <taxon>Chordata</taxon>
        <taxon>Craniata</taxon>
        <taxon>Vertebrata</taxon>
        <taxon>Euteleostomi</taxon>
        <taxon>Actinopterygii</taxon>
        <taxon>Neopterygii</taxon>
        <taxon>Teleostei</taxon>
        <taxon>Ostariophysi</taxon>
        <taxon>Cypriniformes</taxon>
        <taxon>Cyprinidae</taxon>
        <taxon>Labeoninae</taxon>
        <taxon>Labeonini</taxon>
        <taxon>Cirrhinus</taxon>
    </lineage>
</organism>
<reference evidence="1 2" key="1">
    <citation type="submission" date="2024-05" db="EMBL/GenBank/DDBJ databases">
        <title>Genome sequencing and assembly of Indian major carp, Cirrhinus mrigala (Hamilton, 1822).</title>
        <authorList>
            <person name="Mohindra V."/>
            <person name="Chowdhury L.M."/>
            <person name="Lal K."/>
            <person name="Jena J.K."/>
        </authorList>
    </citation>
    <scope>NUCLEOTIDE SEQUENCE [LARGE SCALE GENOMIC DNA]</scope>
    <source>
        <strain evidence="1">CM1030</strain>
        <tissue evidence="1">Blood</tissue>
    </source>
</reference>
<keyword evidence="2" id="KW-1185">Reference proteome</keyword>
<sequence>HMSSVTAIIPRTQLTCREISPPRLSSSSVWASLASCTVLSPSSCTWATSRFTGSQTVARS</sequence>
<evidence type="ECO:0000313" key="1">
    <source>
        <dbReference type="EMBL" id="KAL0180846.1"/>
    </source>
</evidence>
<gene>
    <name evidence="1" type="ORF">M9458_023252</name>
</gene>
<protein>
    <submittedName>
        <fullName evidence="1">Uncharacterized protein</fullName>
    </submittedName>
</protein>
<accession>A0ABD0Q502</accession>
<name>A0ABD0Q502_CIRMR</name>
<comment type="caution">
    <text evidence="1">The sequence shown here is derived from an EMBL/GenBank/DDBJ whole genome shotgun (WGS) entry which is preliminary data.</text>
</comment>